<evidence type="ECO:0000313" key="2">
    <source>
        <dbReference type="Proteomes" id="UP000010146"/>
    </source>
</evidence>
<name>B7R6E1_9THEO</name>
<reference evidence="1 2" key="2">
    <citation type="journal article" date="2015" name="BMC Genomics">
        <title>Analysis of three genomes within the thermophilic bacterial species Caldanaerobacter subterraneus with a focus on carbon monoxide dehydrogenase evolution and hydrolase diversity.</title>
        <authorList>
            <person name="Sant'Anna F.H."/>
            <person name="Lebedinsky A.V."/>
            <person name="Sokolova T.G."/>
            <person name="Robb F.T."/>
            <person name="Gonzalez J.M."/>
        </authorList>
    </citation>
    <scope>NUCLEOTIDE SEQUENCE [LARGE SCALE GENOMIC DNA]</scope>
    <source>
        <strain evidence="1 2">DSM 12653</strain>
    </source>
</reference>
<organism evidence="1 2">
    <name type="scientific">Caldanaerobacter subterraneus subsp. pacificus DSM 12653</name>
    <dbReference type="NCBI Taxonomy" id="391606"/>
    <lineage>
        <taxon>Bacteria</taxon>
        <taxon>Bacillati</taxon>
        <taxon>Bacillota</taxon>
        <taxon>Clostridia</taxon>
        <taxon>Thermoanaerobacterales</taxon>
        <taxon>Thermoanaerobacteraceae</taxon>
        <taxon>Caldanaerobacter</taxon>
    </lineage>
</organism>
<reference evidence="1 2" key="1">
    <citation type="submission" date="2008-07" db="EMBL/GenBank/DDBJ databases">
        <authorList>
            <person name="Gonzalez J."/>
            <person name="Sokolova T."/>
            <person name="Ferriera S."/>
            <person name="Johnson J."/>
            <person name="Kravitz S."/>
            <person name="Beeson K."/>
            <person name="Sutton G."/>
            <person name="Rogers Y.-H."/>
            <person name="Friedman R."/>
            <person name="Frazier M."/>
            <person name="Venter J.C."/>
        </authorList>
    </citation>
    <scope>NUCLEOTIDE SEQUENCE [LARGE SCALE GENOMIC DNA]</scope>
    <source>
        <strain evidence="1 2">DSM 12653</strain>
    </source>
</reference>
<reference evidence="2" key="3">
    <citation type="submission" date="2015-02" db="EMBL/GenBank/DDBJ databases">
        <title>Genome analysis of three genomes within the thermophilic hydrogenogenic bacterial species Caldanaerobacter subterraneus.</title>
        <authorList>
            <person name="Sant'Anna F.H."/>
            <person name="Lebedinsky A."/>
            <person name="Sokolova T."/>
            <person name="Robb F.T."/>
            <person name="Gonzalez J.M."/>
        </authorList>
    </citation>
    <scope>NUCLEOTIDE SEQUENCE [LARGE SCALE GENOMIC DNA]</scope>
    <source>
        <strain evidence="2">DSM 12653</strain>
    </source>
</reference>
<gene>
    <name evidence="1" type="ORF">CDSM653_02177</name>
</gene>
<proteinExistence type="predicted"/>
<dbReference type="EMBL" id="ABXP02000115">
    <property type="protein sequence ID" value="KKC28791.1"/>
    <property type="molecule type" value="Genomic_DNA"/>
</dbReference>
<evidence type="ECO:0000313" key="1">
    <source>
        <dbReference type="EMBL" id="KKC28791.1"/>
    </source>
</evidence>
<dbReference type="Pfam" id="PF12686">
    <property type="entry name" value="DUF3800"/>
    <property type="match status" value="1"/>
</dbReference>
<dbReference type="InterPro" id="IPR024524">
    <property type="entry name" value="DUF3800"/>
</dbReference>
<sequence length="240" mass="28190">MYIYYLDESGDEKSNVYIFSALGIPAENWNNVFKVIKRFRIYLKNRYGIRIAKELHATEFIAGRGKLGSKIVTKRQRAFIFRRYIKLLAALSKYNVECINVSVRSYEEALDRIINRINRSLEAKNDYGILVFDRGDETRIKKVLRKMRVFNPIPSKYGEWEPNVRTKNITIDRIIADPFFRDSQDDYLIQTVDFIAYALLRYDYPTGKIKKYGLENLFTALKPILNLHAHPADPYGVVRK</sequence>
<evidence type="ECO:0008006" key="3">
    <source>
        <dbReference type="Google" id="ProtNLM"/>
    </source>
</evidence>
<dbReference type="RefSeq" id="WP_003870349.1">
    <property type="nucleotide sequence ID" value="NZ_ABXP02000115.1"/>
</dbReference>
<protein>
    <recommendedName>
        <fullName evidence="3">DUF3800 domain-containing protein</fullName>
    </recommendedName>
</protein>
<dbReference type="Proteomes" id="UP000010146">
    <property type="component" value="Unassembled WGS sequence"/>
</dbReference>
<accession>B7R6E1</accession>
<dbReference type="AlphaFoldDB" id="B7R6E1"/>
<comment type="caution">
    <text evidence="1">The sequence shown here is derived from an EMBL/GenBank/DDBJ whole genome shotgun (WGS) entry which is preliminary data.</text>
</comment>